<comment type="caution">
    <text evidence="8">The sequence shown here is derived from an EMBL/GenBank/DDBJ whole genome shotgun (WGS) entry which is preliminary data.</text>
</comment>
<evidence type="ECO:0000256" key="5">
    <source>
        <dbReference type="ARBA" id="ARBA00023004"/>
    </source>
</evidence>
<proteinExistence type="inferred from homology"/>
<name>A0ABQ3N2Q0_9BACI</name>
<sequence>MNDADLSNKGKVPIVPGGKLLNGHLKEFREDPILFLKKASSYGEVVKIRFGPFQNVYLISNPEWIKQVLVTKSRCFVKSKDFHALKPIIGEGLLTSEKETHMRQRRLIQPAFKRSHIINYGQDMIDITTDFVSKWDDGEERILTQDMMSITLGIISKTMFSLDFKEGYSILGKPIETAMRVAVKRMRTLFNLPLWIPTKTNLEYKDALDKLNKVLYSVIENRRKDTERHEDMLGILMAARDDDHGIGMTDTQVRDEVMTIFLAGHETTANALSWTFYLLSQYPEAQKKLFDEIDNVIGNRQPVPEDFMNLPYTQNIIWESMRIYPPAYVTGRQVEKDVEIGDYRFKKGDTIMVSQYVMHHKPEYFPDPESFRPERFENNFLKTIPAYAYFPFGGGPRVCIGNHFAFMEAVLILATISQRFKLNLAKDHRPVIPFPSITLRPRGGLRMNLEERNKHDRTDSNPSF</sequence>
<keyword evidence="6 7" id="KW-0503">Monooxygenase</keyword>
<keyword evidence="4 7" id="KW-0560">Oxidoreductase</keyword>
<keyword evidence="9" id="KW-1185">Reference proteome</keyword>
<dbReference type="Proteomes" id="UP000637074">
    <property type="component" value="Unassembled WGS sequence"/>
</dbReference>
<evidence type="ECO:0000256" key="1">
    <source>
        <dbReference type="ARBA" id="ARBA00010617"/>
    </source>
</evidence>
<dbReference type="PANTHER" id="PTHR24291:SF50">
    <property type="entry name" value="BIFUNCTIONAL ALBAFLAVENONE MONOOXYGENASE_TERPENE SYNTHASE"/>
    <property type="match status" value="1"/>
</dbReference>
<dbReference type="InterPro" id="IPR001128">
    <property type="entry name" value="Cyt_P450"/>
</dbReference>
<reference evidence="8 9" key="1">
    <citation type="journal article" date="2022" name="Int. J. Syst. Evol. Microbiol.">
        <title>Neobacillus kokaensis sp. nov., isolated from soil.</title>
        <authorList>
            <person name="Yuki K."/>
            <person name="Matsubara H."/>
            <person name="Yamaguchi S."/>
        </authorList>
    </citation>
    <scope>NUCLEOTIDE SEQUENCE [LARGE SCALE GENOMIC DNA]</scope>
    <source>
        <strain evidence="8 9">LOB 377</strain>
    </source>
</reference>
<protein>
    <submittedName>
        <fullName evidence="8">Cytochrome P450</fullName>
    </submittedName>
</protein>
<evidence type="ECO:0000256" key="2">
    <source>
        <dbReference type="ARBA" id="ARBA00022617"/>
    </source>
</evidence>
<gene>
    <name evidence="8" type="ORF">AM1BK_24170</name>
</gene>
<dbReference type="InterPro" id="IPR017972">
    <property type="entry name" value="Cyt_P450_CS"/>
</dbReference>
<dbReference type="PANTHER" id="PTHR24291">
    <property type="entry name" value="CYTOCHROME P450 FAMILY 4"/>
    <property type="match status" value="1"/>
</dbReference>
<evidence type="ECO:0000256" key="4">
    <source>
        <dbReference type="ARBA" id="ARBA00023002"/>
    </source>
</evidence>
<comment type="similarity">
    <text evidence="1 7">Belongs to the cytochrome P450 family.</text>
</comment>
<accession>A0ABQ3N2Q0</accession>
<keyword evidence="5 7" id="KW-0408">Iron</keyword>
<evidence type="ECO:0000256" key="7">
    <source>
        <dbReference type="RuleBase" id="RU000461"/>
    </source>
</evidence>
<dbReference type="PRINTS" id="PR00385">
    <property type="entry name" value="P450"/>
</dbReference>
<dbReference type="RefSeq" id="WP_223282671.1">
    <property type="nucleotide sequence ID" value="NZ_BNDS01000009.1"/>
</dbReference>
<dbReference type="CDD" id="cd20620">
    <property type="entry name" value="CYP132-like"/>
    <property type="match status" value="1"/>
</dbReference>
<keyword evidence="3 7" id="KW-0479">Metal-binding</keyword>
<dbReference type="EMBL" id="BNDS01000009">
    <property type="protein sequence ID" value="GHH98874.1"/>
    <property type="molecule type" value="Genomic_DNA"/>
</dbReference>
<dbReference type="InterPro" id="IPR036396">
    <property type="entry name" value="Cyt_P450_sf"/>
</dbReference>
<dbReference type="InterPro" id="IPR050196">
    <property type="entry name" value="Cytochrome_P450_Monoox"/>
</dbReference>
<organism evidence="8 9">
    <name type="scientific">Neobacillus kokaensis</name>
    <dbReference type="NCBI Taxonomy" id="2759023"/>
    <lineage>
        <taxon>Bacteria</taxon>
        <taxon>Bacillati</taxon>
        <taxon>Bacillota</taxon>
        <taxon>Bacilli</taxon>
        <taxon>Bacillales</taxon>
        <taxon>Bacillaceae</taxon>
        <taxon>Neobacillus</taxon>
    </lineage>
</organism>
<evidence type="ECO:0000313" key="8">
    <source>
        <dbReference type="EMBL" id="GHH98874.1"/>
    </source>
</evidence>
<dbReference type="SUPFAM" id="SSF48264">
    <property type="entry name" value="Cytochrome P450"/>
    <property type="match status" value="1"/>
</dbReference>
<evidence type="ECO:0000256" key="6">
    <source>
        <dbReference type="ARBA" id="ARBA00023033"/>
    </source>
</evidence>
<dbReference type="PRINTS" id="PR00463">
    <property type="entry name" value="EP450I"/>
</dbReference>
<dbReference type="Gene3D" id="1.10.630.10">
    <property type="entry name" value="Cytochrome P450"/>
    <property type="match status" value="1"/>
</dbReference>
<dbReference type="Pfam" id="PF00067">
    <property type="entry name" value="p450"/>
    <property type="match status" value="1"/>
</dbReference>
<evidence type="ECO:0000256" key="3">
    <source>
        <dbReference type="ARBA" id="ARBA00022723"/>
    </source>
</evidence>
<dbReference type="InterPro" id="IPR002401">
    <property type="entry name" value="Cyt_P450_E_grp-I"/>
</dbReference>
<dbReference type="PROSITE" id="PS00086">
    <property type="entry name" value="CYTOCHROME_P450"/>
    <property type="match status" value="1"/>
</dbReference>
<evidence type="ECO:0000313" key="9">
    <source>
        <dbReference type="Proteomes" id="UP000637074"/>
    </source>
</evidence>
<keyword evidence="2 7" id="KW-0349">Heme</keyword>